<sequence>MQAIDHYAWTNRWRDRHPAEKLLPAISLLTLTLILPPLSIGPLVLAGTMLAMVYGAQVPLRTVLSMLAAPAMFLLAGVPFLAMSLDFTHGFSLHFSPDGWRLALDTIVRALAAVSCLSFLTLTTPLVDWVPLLRRVGIPAGIVELILLVYRLIFVFAERALTGRQAQTARLGYSRLDRSVCSLGLLAGNLFQRSLEQARRLEIGLAARGYRGELRVLTPERSLSWMRLTIAMAFVVLIGVMGGLLARGWR</sequence>
<feature type="transmembrane region" description="Helical" evidence="7">
    <location>
        <begin position="63"/>
        <end position="85"/>
    </location>
</feature>
<dbReference type="Proteomes" id="UP000019184">
    <property type="component" value="Unassembled WGS sequence"/>
</dbReference>
<evidence type="ECO:0000313" key="8">
    <source>
        <dbReference type="EMBL" id="CDH43567.1"/>
    </source>
</evidence>
<feature type="transmembrane region" description="Helical" evidence="7">
    <location>
        <begin position="136"/>
        <end position="157"/>
    </location>
</feature>
<comment type="caution">
    <text evidence="8">The sequence shown here is derived from an EMBL/GenBank/DDBJ whole genome shotgun (WGS) entry which is preliminary data.</text>
</comment>
<keyword evidence="6 7" id="KW-0472">Membrane</keyword>
<evidence type="ECO:0000256" key="3">
    <source>
        <dbReference type="ARBA" id="ARBA00022475"/>
    </source>
</evidence>
<reference evidence="8 9" key="1">
    <citation type="journal article" date="2014" name="ISME J.">
        <title>Candidatus Competibacter-lineage genomes retrieved from metagenomes reveal functional metabolic diversity.</title>
        <authorList>
            <person name="McIlroy S.J."/>
            <person name="Albertsen M."/>
            <person name="Andresen E.K."/>
            <person name="Saunders A.M."/>
            <person name="Kristiansen R."/>
            <person name="Stokholm-Bjerregaard M."/>
            <person name="Nielsen K.L."/>
            <person name="Nielsen P.H."/>
        </authorList>
    </citation>
    <scope>NUCLEOTIDE SEQUENCE [LARGE SCALE GENOMIC DNA]</scope>
    <source>
        <strain evidence="8 9">Run_B_J11</strain>
    </source>
</reference>
<dbReference type="GO" id="GO:0006824">
    <property type="term" value="P:cobalt ion transport"/>
    <property type="evidence" value="ECO:0007669"/>
    <property type="project" value="InterPro"/>
</dbReference>
<evidence type="ECO:0000313" key="9">
    <source>
        <dbReference type="Proteomes" id="UP000019184"/>
    </source>
</evidence>
<dbReference type="NCBIfam" id="TIGR02454">
    <property type="entry name" value="ECF_T_CbiQ"/>
    <property type="match status" value="1"/>
</dbReference>
<evidence type="ECO:0000256" key="6">
    <source>
        <dbReference type="ARBA" id="ARBA00023136"/>
    </source>
</evidence>
<keyword evidence="3" id="KW-1003">Cell membrane</keyword>
<comment type="subcellular location">
    <subcellularLocation>
        <location evidence="1">Cell membrane</location>
        <topology evidence="1">Multi-pass membrane protein</topology>
    </subcellularLocation>
</comment>
<feature type="transmembrane region" description="Helical" evidence="7">
    <location>
        <begin position="225"/>
        <end position="246"/>
    </location>
</feature>
<evidence type="ECO:0000256" key="4">
    <source>
        <dbReference type="ARBA" id="ARBA00022692"/>
    </source>
</evidence>
<evidence type="ECO:0000256" key="2">
    <source>
        <dbReference type="ARBA" id="ARBA00008564"/>
    </source>
</evidence>
<dbReference type="PANTHER" id="PTHR43723:SF1">
    <property type="entry name" value="COBALT TRANSPORT PROTEIN CBIQ"/>
    <property type="match status" value="1"/>
</dbReference>
<dbReference type="EMBL" id="CBTK010000028">
    <property type="protein sequence ID" value="CDH43567.1"/>
    <property type="molecule type" value="Genomic_DNA"/>
</dbReference>
<keyword evidence="9" id="KW-1185">Reference proteome</keyword>
<keyword evidence="4 7" id="KW-0812">Transmembrane</keyword>
<dbReference type="Pfam" id="PF02361">
    <property type="entry name" value="CbiQ"/>
    <property type="match status" value="1"/>
</dbReference>
<dbReference type="PANTHER" id="PTHR43723">
    <property type="entry name" value="COBALT TRANSPORT PROTEIN CBIQ"/>
    <property type="match status" value="1"/>
</dbReference>
<dbReference type="AlphaFoldDB" id="A0A7U7J1M2"/>
<keyword evidence="5 7" id="KW-1133">Transmembrane helix</keyword>
<accession>A0A7U7J1M2</accession>
<protein>
    <submittedName>
        <fullName evidence="8">Cobalt ABC transporter, inner membrane subunit CbiQ</fullName>
    </submittedName>
</protein>
<dbReference type="OrthoDB" id="9815246at2"/>
<dbReference type="GO" id="GO:0043190">
    <property type="term" value="C:ATP-binding cassette (ABC) transporter complex"/>
    <property type="evidence" value="ECO:0007669"/>
    <property type="project" value="InterPro"/>
</dbReference>
<dbReference type="CDD" id="cd16914">
    <property type="entry name" value="EcfT"/>
    <property type="match status" value="1"/>
</dbReference>
<feature type="transmembrane region" description="Helical" evidence="7">
    <location>
        <begin position="22"/>
        <end position="51"/>
    </location>
</feature>
<dbReference type="InterPro" id="IPR012809">
    <property type="entry name" value="ECF_CbiQ"/>
</dbReference>
<dbReference type="InterPro" id="IPR003339">
    <property type="entry name" value="ABC/ECF_trnsptr_transmembrane"/>
</dbReference>
<dbReference type="InterPro" id="IPR052770">
    <property type="entry name" value="Cobalt_transport_CbiQ"/>
</dbReference>
<gene>
    <name evidence="8" type="ORF">BN874_1230077</name>
</gene>
<proteinExistence type="inferred from homology"/>
<organism evidence="8 9">
    <name type="scientific">Candidatus Contendobacter odensis Run_B_J11</name>
    <dbReference type="NCBI Taxonomy" id="1400861"/>
    <lineage>
        <taxon>Bacteria</taxon>
        <taxon>Pseudomonadati</taxon>
        <taxon>Pseudomonadota</taxon>
        <taxon>Gammaproteobacteria</taxon>
        <taxon>Candidatus Competibacteraceae</taxon>
        <taxon>Candidatus Contendibacter</taxon>
    </lineage>
</organism>
<name>A0A7U7J1M2_9GAMM</name>
<evidence type="ECO:0000256" key="1">
    <source>
        <dbReference type="ARBA" id="ARBA00004651"/>
    </source>
</evidence>
<comment type="similarity">
    <text evidence="2">Belongs to the CbiQ family.</text>
</comment>
<dbReference type="RefSeq" id="WP_034430621.1">
    <property type="nucleotide sequence ID" value="NZ_CBTK010000028.1"/>
</dbReference>
<evidence type="ECO:0000256" key="5">
    <source>
        <dbReference type="ARBA" id="ARBA00022989"/>
    </source>
</evidence>
<evidence type="ECO:0000256" key="7">
    <source>
        <dbReference type="SAM" id="Phobius"/>
    </source>
</evidence>